<name>A0ABN1IK80_9FLAO</name>
<proteinExistence type="predicted"/>
<keyword evidence="2" id="KW-1185">Reference proteome</keyword>
<dbReference type="RefSeq" id="WP_343911338.1">
    <property type="nucleotide sequence ID" value="NZ_BAAAGE010000001.1"/>
</dbReference>
<organism evidence="1 2">
    <name type="scientific">Aquimarina litoralis</name>
    <dbReference type="NCBI Taxonomy" id="584605"/>
    <lineage>
        <taxon>Bacteria</taxon>
        <taxon>Pseudomonadati</taxon>
        <taxon>Bacteroidota</taxon>
        <taxon>Flavobacteriia</taxon>
        <taxon>Flavobacteriales</taxon>
        <taxon>Flavobacteriaceae</taxon>
        <taxon>Aquimarina</taxon>
    </lineage>
</organism>
<reference evidence="1 2" key="1">
    <citation type="journal article" date="2019" name="Int. J. Syst. Evol. Microbiol.">
        <title>The Global Catalogue of Microorganisms (GCM) 10K type strain sequencing project: providing services to taxonomists for standard genome sequencing and annotation.</title>
        <authorList>
            <consortium name="The Broad Institute Genomics Platform"/>
            <consortium name="The Broad Institute Genome Sequencing Center for Infectious Disease"/>
            <person name="Wu L."/>
            <person name="Ma J."/>
        </authorList>
    </citation>
    <scope>NUCLEOTIDE SEQUENCE [LARGE SCALE GENOMIC DNA]</scope>
    <source>
        <strain evidence="1 2">JCM 15974</strain>
    </source>
</reference>
<dbReference type="Proteomes" id="UP001501758">
    <property type="component" value="Unassembled WGS sequence"/>
</dbReference>
<protein>
    <recommendedName>
        <fullName evidence="3">Bacteriocin</fullName>
    </recommendedName>
</protein>
<evidence type="ECO:0008006" key="3">
    <source>
        <dbReference type="Google" id="ProtNLM"/>
    </source>
</evidence>
<evidence type="ECO:0000313" key="2">
    <source>
        <dbReference type="Proteomes" id="UP001501758"/>
    </source>
</evidence>
<comment type="caution">
    <text evidence="1">The sequence shown here is derived from an EMBL/GenBank/DDBJ whole genome shotgun (WGS) entry which is preliminary data.</text>
</comment>
<evidence type="ECO:0000313" key="1">
    <source>
        <dbReference type="EMBL" id="GAA0716075.1"/>
    </source>
</evidence>
<accession>A0ABN1IK80</accession>
<gene>
    <name evidence="1" type="ORF">GCM10009430_11380</name>
</gene>
<dbReference type="EMBL" id="BAAAGE010000001">
    <property type="protein sequence ID" value="GAA0716075.1"/>
    <property type="molecule type" value="Genomic_DNA"/>
</dbReference>
<sequence length="77" mass="7825">MKKQLLSIGEVLTRNEQEQIVGSGLIAIIKSCTGTGTGGVGSVGYSSACVGREKGENCTINGYAAACTGAGGGFWFY</sequence>